<comment type="subcellular location">
    <subcellularLocation>
        <location evidence="1">Cell membrane</location>
        <topology evidence="1">Multi-pass membrane protein</topology>
    </subcellularLocation>
</comment>
<dbReference type="Pfam" id="PF25539">
    <property type="entry name" value="Bestrophin_2"/>
    <property type="match status" value="1"/>
</dbReference>
<keyword evidence="5 9" id="KW-1133">Transmembrane helix</keyword>
<feature type="transmembrane region" description="Helical" evidence="9">
    <location>
        <begin position="21"/>
        <end position="39"/>
    </location>
</feature>
<sequence>MHAGRHYPLKHVILWTRRETLAFAVIAAVPTVLYVVAGFTWLTVPWLPIALIGTAVAFITGFKNNASYGRLWEARQIWGGIVNTSRSFGVMACDYLLQEPGHSGAAIDFQALRDGLIARHIAWLTALRFQLREPRAWENIGLTHNVEYRRHYQIPERDSDYLGIELGKLLGGADCAAILAAKNPAAQLLAQQSHALRALRERGLLSDYRHVALTRVLAELYEHQGKCERIKNFPYPRQFATLNLLFVWLFITLVPLGLLQEFSKLGDGFVWFTIPAGVVVAWVFHTMDKIGESSENPFEGGPNDVPITAIARAIEIDLREMLGQDDIPPPLQPRGEILM</sequence>
<keyword evidence="4 9" id="KW-0812">Transmembrane</keyword>
<evidence type="ECO:0000256" key="7">
    <source>
        <dbReference type="ARBA" id="ARBA00023136"/>
    </source>
</evidence>
<evidence type="ECO:0000313" key="10">
    <source>
        <dbReference type="EMBL" id="WAS92351.1"/>
    </source>
</evidence>
<evidence type="ECO:0000256" key="9">
    <source>
        <dbReference type="SAM" id="Phobius"/>
    </source>
</evidence>
<evidence type="ECO:0000256" key="3">
    <source>
        <dbReference type="ARBA" id="ARBA00022475"/>
    </source>
</evidence>
<dbReference type="PANTHER" id="PTHR33281:SF19">
    <property type="entry name" value="VOLTAGE-DEPENDENT ANION CHANNEL-FORMING PROTEIN YNEE"/>
    <property type="match status" value="1"/>
</dbReference>
<keyword evidence="6" id="KW-0406">Ion transport</keyword>
<evidence type="ECO:0000256" key="1">
    <source>
        <dbReference type="ARBA" id="ARBA00004651"/>
    </source>
</evidence>
<feature type="transmembrane region" description="Helical" evidence="9">
    <location>
        <begin position="239"/>
        <end position="259"/>
    </location>
</feature>
<keyword evidence="11" id="KW-1185">Reference proteome</keyword>
<dbReference type="RefSeq" id="WP_269034700.1">
    <property type="nucleotide sequence ID" value="NZ_CP114040.1"/>
</dbReference>
<gene>
    <name evidence="10" type="ORF">O0S08_39740</name>
</gene>
<accession>A0ABY7GZC1</accession>
<evidence type="ECO:0000256" key="4">
    <source>
        <dbReference type="ARBA" id="ARBA00022692"/>
    </source>
</evidence>
<feature type="transmembrane region" description="Helical" evidence="9">
    <location>
        <begin position="265"/>
        <end position="284"/>
    </location>
</feature>
<protein>
    <submittedName>
        <fullName evidence="10">Bestrophin family ion channel</fullName>
    </submittedName>
</protein>
<reference evidence="10" key="1">
    <citation type="submission" date="2022-11" db="EMBL/GenBank/DDBJ databases">
        <title>Minimal conservation of predation-associated metabolite biosynthetic gene clusters underscores biosynthetic potential of Myxococcota including descriptions for ten novel species: Archangium lansinium sp. nov., Myxococcus landrumus sp. nov., Nannocystis bai.</title>
        <authorList>
            <person name="Ahearne A."/>
            <person name="Stevens C."/>
            <person name="Dowd S."/>
        </authorList>
    </citation>
    <scope>NUCLEOTIDE SEQUENCE</scope>
    <source>
        <strain evidence="10">Fl3</strain>
    </source>
</reference>
<keyword evidence="7 9" id="KW-0472">Membrane</keyword>
<keyword evidence="3" id="KW-1003">Cell membrane</keyword>
<comment type="similarity">
    <text evidence="8">Belongs to the anion channel-forming bestrophin (TC 1.A.46) family.</text>
</comment>
<evidence type="ECO:0000256" key="8">
    <source>
        <dbReference type="ARBA" id="ARBA00034708"/>
    </source>
</evidence>
<evidence type="ECO:0000313" key="11">
    <source>
        <dbReference type="Proteomes" id="UP001164459"/>
    </source>
</evidence>
<evidence type="ECO:0000256" key="2">
    <source>
        <dbReference type="ARBA" id="ARBA00022448"/>
    </source>
</evidence>
<organism evidence="10 11">
    <name type="scientific">Nannocystis punicea</name>
    <dbReference type="NCBI Taxonomy" id="2995304"/>
    <lineage>
        <taxon>Bacteria</taxon>
        <taxon>Pseudomonadati</taxon>
        <taxon>Myxococcota</taxon>
        <taxon>Polyangia</taxon>
        <taxon>Nannocystales</taxon>
        <taxon>Nannocystaceae</taxon>
        <taxon>Nannocystis</taxon>
    </lineage>
</organism>
<dbReference type="Proteomes" id="UP001164459">
    <property type="component" value="Chromosome"/>
</dbReference>
<dbReference type="InterPro" id="IPR044669">
    <property type="entry name" value="YneE/VCCN1/2-like"/>
</dbReference>
<name>A0ABY7GZC1_9BACT</name>
<keyword evidence="2" id="KW-0813">Transport</keyword>
<evidence type="ECO:0000256" key="6">
    <source>
        <dbReference type="ARBA" id="ARBA00023065"/>
    </source>
</evidence>
<dbReference type="PANTHER" id="PTHR33281">
    <property type="entry name" value="UPF0187 PROTEIN YNEE"/>
    <property type="match status" value="1"/>
</dbReference>
<dbReference type="EMBL" id="CP114040">
    <property type="protein sequence ID" value="WAS92351.1"/>
    <property type="molecule type" value="Genomic_DNA"/>
</dbReference>
<evidence type="ECO:0000256" key="5">
    <source>
        <dbReference type="ARBA" id="ARBA00022989"/>
    </source>
</evidence>
<proteinExistence type="inferred from homology"/>
<feature type="transmembrane region" description="Helical" evidence="9">
    <location>
        <begin position="45"/>
        <end position="62"/>
    </location>
</feature>